<sequence>MSTDTTPLVHEPTSFERVLERATDPYPAVDGAIWSLHGLKMLNPPASLLPYLIWEYGLGELQPYVPNLYDLIREGIAWQRVRGTPAAMARGLGWLGYSAKIEEAAVRWRWWNHFQLELDRVRDDEADLPRIDGIAGLSVPLRSDFWRGFAGYDVRAAEGDYSRWDGSAWEDDSGVRVPGGKAKWSFGRRFEFTHEVTAEDLGALGIPDPWALEVDGEPLTLNGELLRFVPAGGGSPRWGGPWLAQPWASSEVASAAAGMLAATGAGPAWAVFKDAAGEVLFYRRCRVRRGVVPSPTGVYRIEGARYAPATSAPRLLYLEALTAFGEGHGSTAASVGFILSAAPAATFKPGVQHLPPGGLMPAGPIVIEQPLALEFGRTTRDCVALLLRF</sequence>
<dbReference type="InterPro" id="IPR006521">
    <property type="entry name" value="Tail_protein_I"/>
</dbReference>
<protein>
    <recommendedName>
        <fullName evidence="3">Phage tail protein</fullName>
    </recommendedName>
</protein>
<gene>
    <name evidence="1" type="ORF">J2S75_000368</name>
</gene>
<evidence type="ECO:0000313" key="1">
    <source>
        <dbReference type="EMBL" id="MDQ0301357.1"/>
    </source>
</evidence>
<dbReference type="EMBL" id="JAUSUI010000001">
    <property type="protein sequence ID" value="MDQ0301357.1"/>
    <property type="molecule type" value="Genomic_DNA"/>
</dbReference>
<dbReference type="Pfam" id="PF09684">
    <property type="entry name" value="Tail_P2_I"/>
    <property type="match status" value="1"/>
</dbReference>
<evidence type="ECO:0000313" key="2">
    <source>
        <dbReference type="Proteomes" id="UP001224682"/>
    </source>
</evidence>
<evidence type="ECO:0008006" key="3">
    <source>
        <dbReference type="Google" id="ProtNLM"/>
    </source>
</evidence>
<name>A0ABU0B8J6_9HYPH</name>
<accession>A0ABU0B8J6</accession>
<dbReference type="Proteomes" id="UP001224682">
    <property type="component" value="Unassembled WGS sequence"/>
</dbReference>
<comment type="caution">
    <text evidence="1">The sequence shown here is derived from an EMBL/GenBank/DDBJ whole genome shotgun (WGS) entry which is preliminary data.</text>
</comment>
<proteinExistence type="predicted"/>
<dbReference type="RefSeq" id="WP_307017637.1">
    <property type="nucleotide sequence ID" value="NZ_JAUSUI010000001.1"/>
</dbReference>
<keyword evidence="2" id="KW-1185">Reference proteome</keyword>
<organism evidence="1 2">
    <name type="scientific">Ancylobacter polymorphus</name>
    <dbReference type="NCBI Taxonomy" id="223390"/>
    <lineage>
        <taxon>Bacteria</taxon>
        <taxon>Pseudomonadati</taxon>
        <taxon>Pseudomonadota</taxon>
        <taxon>Alphaproteobacteria</taxon>
        <taxon>Hyphomicrobiales</taxon>
        <taxon>Xanthobacteraceae</taxon>
        <taxon>Ancylobacter</taxon>
    </lineage>
</organism>
<reference evidence="1 2" key="1">
    <citation type="submission" date="2023-07" db="EMBL/GenBank/DDBJ databases">
        <title>Genomic Encyclopedia of Type Strains, Phase IV (KMG-IV): sequencing the most valuable type-strain genomes for metagenomic binning, comparative biology and taxonomic classification.</title>
        <authorList>
            <person name="Goeker M."/>
        </authorList>
    </citation>
    <scope>NUCLEOTIDE SEQUENCE [LARGE SCALE GENOMIC DNA]</scope>
    <source>
        <strain evidence="1 2">DSM 2457</strain>
    </source>
</reference>